<evidence type="ECO:0000313" key="2">
    <source>
        <dbReference type="EMBL" id="SER81010.1"/>
    </source>
</evidence>
<proteinExistence type="predicted"/>
<evidence type="ECO:0000313" key="3">
    <source>
        <dbReference type="Proteomes" id="UP000199503"/>
    </source>
</evidence>
<gene>
    <name evidence="2" type="ORF">SAMN04488000_11228</name>
</gene>
<feature type="signal peptide" evidence="1">
    <location>
        <begin position="1"/>
        <end position="27"/>
    </location>
</feature>
<protein>
    <submittedName>
        <fullName evidence="2">Cupin domain protein</fullName>
    </submittedName>
</protein>
<dbReference type="SUPFAM" id="SSF51182">
    <property type="entry name" value="RmlC-like cupins"/>
    <property type="match status" value="1"/>
</dbReference>
<dbReference type="Gene3D" id="2.60.120.10">
    <property type="entry name" value="Jelly Rolls"/>
    <property type="match status" value="1"/>
</dbReference>
<evidence type="ECO:0000256" key="1">
    <source>
        <dbReference type="SAM" id="SignalP"/>
    </source>
</evidence>
<reference evidence="3" key="1">
    <citation type="submission" date="2016-10" db="EMBL/GenBank/DDBJ databases">
        <authorList>
            <person name="Varghese N."/>
            <person name="Submissions S."/>
        </authorList>
    </citation>
    <scope>NUCLEOTIDE SEQUENCE [LARGE SCALE GENOMIC DNA]</scope>
    <source>
        <strain evidence="3">DSM 44437</strain>
    </source>
</reference>
<dbReference type="InterPro" id="IPR011051">
    <property type="entry name" value="RmlC_Cupin_sf"/>
</dbReference>
<sequence length="144" mass="14747">MRIIKRLALVTAAAGLAAVVAPGAASATPGTGVSAVTIFDHVLGDTRYVLREITVAPGGSTGWHYHPGPVKGVVAKGVLTHHESDCSVDGVYRPGQVITEDSGPGYVHLGRNLAGAPLVLEVLYRTPVGDPLAVSTPNPGCSFE</sequence>
<dbReference type="RefSeq" id="WP_089921016.1">
    <property type="nucleotide sequence ID" value="NZ_FOFV01000012.1"/>
</dbReference>
<keyword evidence="1" id="KW-0732">Signal</keyword>
<dbReference type="AlphaFoldDB" id="A0A1H9S7Q2"/>
<organism evidence="2 3">
    <name type="scientific">Lentzea albida</name>
    <dbReference type="NCBI Taxonomy" id="65499"/>
    <lineage>
        <taxon>Bacteria</taxon>
        <taxon>Bacillati</taxon>
        <taxon>Actinomycetota</taxon>
        <taxon>Actinomycetes</taxon>
        <taxon>Pseudonocardiales</taxon>
        <taxon>Pseudonocardiaceae</taxon>
        <taxon>Lentzea</taxon>
    </lineage>
</organism>
<dbReference type="STRING" id="65499.SAMN04488000_11228"/>
<accession>A0A1H9S7Q2</accession>
<dbReference type="OrthoDB" id="129561at2"/>
<keyword evidence="3" id="KW-1185">Reference proteome</keyword>
<feature type="chain" id="PRO_5011548699" evidence="1">
    <location>
        <begin position="28"/>
        <end position="144"/>
    </location>
</feature>
<dbReference type="Proteomes" id="UP000199503">
    <property type="component" value="Unassembled WGS sequence"/>
</dbReference>
<dbReference type="EMBL" id="FOFV01000012">
    <property type="protein sequence ID" value="SER81010.1"/>
    <property type="molecule type" value="Genomic_DNA"/>
</dbReference>
<name>A0A1H9S7Q2_9PSEU</name>
<dbReference type="InterPro" id="IPR014710">
    <property type="entry name" value="RmlC-like_jellyroll"/>
</dbReference>